<evidence type="ECO:0000313" key="3">
    <source>
        <dbReference type="EMBL" id="OGE48260.1"/>
    </source>
</evidence>
<gene>
    <name evidence="3" type="ORF">PENARI_c030G12056</name>
</gene>
<dbReference type="Proteomes" id="UP000177622">
    <property type="component" value="Unassembled WGS sequence"/>
</dbReference>
<evidence type="ECO:0000313" key="4">
    <source>
        <dbReference type="Proteomes" id="UP000177622"/>
    </source>
</evidence>
<proteinExistence type="predicted"/>
<name>A0A1F5L5K3_PENAI</name>
<keyword evidence="2" id="KW-0812">Transmembrane</keyword>
<accession>A0A1F5L5K3</accession>
<comment type="caution">
    <text evidence="3">The sequence shown here is derived from an EMBL/GenBank/DDBJ whole genome shotgun (WGS) entry which is preliminary data.</text>
</comment>
<keyword evidence="4" id="KW-1185">Reference proteome</keyword>
<keyword evidence="2" id="KW-1133">Transmembrane helix</keyword>
<dbReference type="GeneID" id="34581167"/>
<dbReference type="RefSeq" id="XP_022483716.1">
    <property type="nucleotide sequence ID" value="XM_022636433.1"/>
</dbReference>
<protein>
    <submittedName>
        <fullName evidence="3">Uncharacterized protein</fullName>
    </submittedName>
</protein>
<evidence type="ECO:0000256" key="1">
    <source>
        <dbReference type="SAM" id="MobiDB-lite"/>
    </source>
</evidence>
<dbReference type="EMBL" id="LXJU01000030">
    <property type="protein sequence ID" value="OGE48260.1"/>
    <property type="molecule type" value="Genomic_DNA"/>
</dbReference>
<feature type="region of interest" description="Disordered" evidence="1">
    <location>
        <begin position="1"/>
        <end position="27"/>
    </location>
</feature>
<feature type="transmembrane region" description="Helical" evidence="2">
    <location>
        <begin position="34"/>
        <end position="58"/>
    </location>
</feature>
<evidence type="ECO:0000256" key="2">
    <source>
        <dbReference type="SAM" id="Phobius"/>
    </source>
</evidence>
<sequence>MYLGASAERKLKRAKAPATYQNGQNEYKHDGPSFWGALSFGPSGPGGLIASLSALYLFCQFRLYVIKAVMAQLTLLTADCRVGMFSTCHALINGSDLMMLAAPFAAAHSII</sequence>
<reference evidence="3 4" key="1">
    <citation type="journal article" date="2016" name="Sci. Rep.">
        <title>Penicillium arizonense, a new, genome sequenced fungal species, reveals a high chemical diversity in secreted metabolites.</title>
        <authorList>
            <person name="Grijseels S."/>
            <person name="Nielsen J.C."/>
            <person name="Randelovic M."/>
            <person name="Nielsen J."/>
            <person name="Nielsen K.F."/>
            <person name="Workman M."/>
            <person name="Frisvad J.C."/>
        </authorList>
    </citation>
    <scope>NUCLEOTIDE SEQUENCE [LARGE SCALE GENOMIC DNA]</scope>
    <source>
        <strain evidence="3 4">CBS 141311</strain>
    </source>
</reference>
<keyword evidence="2" id="KW-0472">Membrane</keyword>
<dbReference type="AlphaFoldDB" id="A0A1F5L5K3"/>
<organism evidence="3 4">
    <name type="scientific">Penicillium arizonense</name>
    <dbReference type="NCBI Taxonomy" id="1835702"/>
    <lineage>
        <taxon>Eukaryota</taxon>
        <taxon>Fungi</taxon>
        <taxon>Dikarya</taxon>
        <taxon>Ascomycota</taxon>
        <taxon>Pezizomycotina</taxon>
        <taxon>Eurotiomycetes</taxon>
        <taxon>Eurotiomycetidae</taxon>
        <taxon>Eurotiales</taxon>
        <taxon>Aspergillaceae</taxon>
        <taxon>Penicillium</taxon>
    </lineage>
</organism>